<evidence type="ECO:0000313" key="9">
    <source>
        <dbReference type="EnsemblMetazoa" id="SCAU006733-PA"/>
    </source>
</evidence>
<keyword evidence="4 6" id="KW-0058">Aromatic hydrocarbons catabolism</keyword>
<reference evidence="9" key="1">
    <citation type="submission" date="2020-05" db="UniProtKB">
        <authorList>
            <consortium name="EnsemblMetazoa"/>
        </authorList>
    </citation>
    <scope>IDENTIFICATION</scope>
    <source>
        <strain evidence="9">USDA</strain>
    </source>
</reference>
<dbReference type="PRINTS" id="PR00412">
    <property type="entry name" value="EPOXHYDRLASE"/>
</dbReference>
<comment type="subcellular location">
    <subcellularLocation>
        <location evidence="6">Endoplasmic reticulum membrane</location>
    </subcellularLocation>
    <subcellularLocation>
        <location evidence="2">Microsome membrane</location>
        <topology evidence="2">Single-pass membrane protein</topology>
    </subcellularLocation>
</comment>
<evidence type="ECO:0000256" key="1">
    <source>
        <dbReference type="ARBA" id="ARBA00000221"/>
    </source>
</evidence>
<keyword evidence="5 6" id="KW-0378">Hydrolase</keyword>
<comment type="catalytic activity">
    <reaction evidence="1 6">
        <text>1-(4-methoxyphenyl)-N-methyl-N-[(3-methyloxetan-3-yl)methyl]methanamine + H2O = 2-{[(4-methoxybenzyl)(methyl)amino]methyl}-2-methylpropane-1,3-diol</text>
        <dbReference type="Rhea" id="RHEA:55764"/>
        <dbReference type="ChEBI" id="CHEBI:15377"/>
        <dbReference type="ChEBI" id="CHEBI:139161"/>
        <dbReference type="ChEBI" id="CHEBI:139164"/>
        <dbReference type="EC" id="3.3.2.9"/>
    </reaction>
</comment>
<keyword evidence="6" id="KW-0256">Endoplasmic reticulum</keyword>
<comment type="function">
    <text evidence="6">Catalyzes juvenile hormone hydrolysis.</text>
</comment>
<evidence type="ECO:0000256" key="6">
    <source>
        <dbReference type="PIRNR" id="PIRNR001112"/>
    </source>
</evidence>
<evidence type="ECO:0000256" key="7">
    <source>
        <dbReference type="PIRSR" id="PIRSR001112-1"/>
    </source>
</evidence>
<keyword evidence="10" id="KW-1185">Reference proteome</keyword>
<dbReference type="Gene3D" id="3.40.50.1820">
    <property type="entry name" value="alpha/beta hydrolase"/>
    <property type="match status" value="1"/>
</dbReference>
<gene>
    <name evidence="9" type="primary">106090875</name>
</gene>
<protein>
    <recommendedName>
        <fullName evidence="6">Epoxide hydrolase</fullName>
        <ecNumber evidence="6">3.3.2.9</ecNumber>
    </recommendedName>
</protein>
<dbReference type="AlphaFoldDB" id="A0A1I8PC52"/>
<dbReference type="OrthoDB" id="7130006at2759"/>
<dbReference type="InterPro" id="IPR000073">
    <property type="entry name" value="AB_hydrolase_1"/>
</dbReference>
<keyword evidence="6" id="KW-0472">Membrane</keyword>
<evidence type="ECO:0000256" key="3">
    <source>
        <dbReference type="ARBA" id="ARBA00010088"/>
    </source>
</evidence>
<proteinExistence type="inferred from homology"/>
<dbReference type="SUPFAM" id="SSF53474">
    <property type="entry name" value="alpha/beta-Hydrolases"/>
    <property type="match status" value="1"/>
</dbReference>
<feature type="active site" description="Nucleophile" evidence="7">
    <location>
        <position position="208"/>
    </location>
</feature>
<dbReference type="EnsemblMetazoa" id="SCAU006733-RA">
    <property type="protein sequence ID" value="SCAU006733-PA"/>
    <property type="gene ID" value="SCAU006733"/>
</dbReference>
<feature type="active site" description="Proton acceptor" evidence="7">
    <location>
        <position position="411"/>
    </location>
</feature>
<dbReference type="Pfam" id="PF00561">
    <property type="entry name" value="Abhydrolase_1"/>
    <property type="match status" value="1"/>
</dbReference>
<dbReference type="GO" id="GO:0033961">
    <property type="term" value="F:cis-stilbene-oxide hydrolase activity"/>
    <property type="evidence" value="ECO:0007669"/>
    <property type="project" value="UniProtKB-UniRule"/>
</dbReference>
<evidence type="ECO:0000256" key="4">
    <source>
        <dbReference type="ARBA" id="ARBA00022797"/>
    </source>
</evidence>
<dbReference type="EC" id="3.3.2.9" evidence="6"/>
<dbReference type="GO" id="GO:0005789">
    <property type="term" value="C:endoplasmic reticulum membrane"/>
    <property type="evidence" value="ECO:0007669"/>
    <property type="project" value="UniProtKB-SubCell"/>
</dbReference>
<feature type="domain" description="AB hydrolase-1" evidence="8">
    <location>
        <begin position="128"/>
        <end position="230"/>
    </location>
</feature>
<dbReference type="PANTHER" id="PTHR21661">
    <property type="entry name" value="EPOXIDE HYDROLASE 1-RELATED"/>
    <property type="match status" value="1"/>
</dbReference>
<name>A0A1I8PC52_STOCA</name>
<dbReference type="STRING" id="35570.A0A1I8PC52"/>
<dbReference type="PIRSF" id="PIRSF001112">
    <property type="entry name" value="Epoxide_hydrolase"/>
    <property type="match status" value="1"/>
</dbReference>
<dbReference type="PANTHER" id="PTHR21661:SF35">
    <property type="entry name" value="EPOXIDE HYDROLASE"/>
    <property type="match status" value="1"/>
</dbReference>
<dbReference type="InterPro" id="IPR000639">
    <property type="entry name" value="Epox_hydrolase-like"/>
</dbReference>
<organism evidence="9 10">
    <name type="scientific">Stomoxys calcitrans</name>
    <name type="common">Stable fly</name>
    <name type="synonym">Conops calcitrans</name>
    <dbReference type="NCBI Taxonomy" id="35570"/>
    <lineage>
        <taxon>Eukaryota</taxon>
        <taxon>Metazoa</taxon>
        <taxon>Ecdysozoa</taxon>
        <taxon>Arthropoda</taxon>
        <taxon>Hexapoda</taxon>
        <taxon>Insecta</taxon>
        <taxon>Pterygota</taxon>
        <taxon>Neoptera</taxon>
        <taxon>Endopterygota</taxon>
        <taxon>Diptera</taxon>
        <taxon>Brachycera</taxon>
        <taxon>Muscomorpha</taxon>
        <taxon>Muscoidea</taxon>
        <taxon>Muscidae</taxon>
        <taxon>Stomoxys</taxon>
    </lineage>
</organism>
<evidence type="ECO:0000259" key="8">
    <source>
        <dbReference type="Pfam" id="PF00561"/>
    </source>
</evidence>
<evidence type="ECO:0000256" key="5">
    <source>
        <dbReference type="ARBA" id="ARBA00022801"/>
    </source>
</evidence>
<comment type="similarity">
    <text evidence="3 6">Belongs to the peptidase S33 family.</text>
</comment>
<comment type="catalytic activity">
    <reaction evidence="6">
        <text>cis-stilbene oxide + H2O = (1R,2R)-hydrobenzoin</text>
        <dbReference type="Rhea" id="RHEA:23900"/>
        <dbReference type="ChEBI" id="CHEBI:15377"/>
        <dbReference type="ChEBI" id="CHEBI:50004"/>
        <dbReference type="ChEBI" id="CHEBI:50014"/>
        <dbReference type="EC" id="3.3.2.9"/>
    </reaction>
</comment>
<dbReference type="VEuPathDB" id="VectorBase:SCAU006733"/>
<dbReference type="InterPro" id="IPR016292">
    <property type="entry name" value="Epoxide_hydrolase"/>
</dbReference>
<accession>A0A1I8PC52</accession>
<feature type="active site" description="Proton donor" evidence="7">
    <location>
        <position position="354"/>
    </location>
</feature>
<dbReference type="GO" id="GO:0097176">
    <property type="term" value="P:epoxide metabolic process"/>
    <property type="evidence" value="ECO:0007669"/>
    <property type="project" value="TreeGrafter"/>
</dbReference>
<evidence type="ECO:0000256" key="2">
    <source>
        <dbReference type="ARBA" id="ARBA00004111"/>
    </source>
</evidence>
<sequence length="440" mass="49958">MKFLIFVGLIAVLIGYGYLKFDELTRPLPLPTFDTNKYWGPGDGSKYKEDKTITPFKIQIDPKINILSNKTLNNFTLSVNDTLLPPKEACANVNNLYLLLKTTSSVLKIHFIHAKPTAEAQHKKKVLPLLLLHGWPGSVREFYDFIPILTEPAEVTEYVFEVVAPSLVGYGWSDAARKVGFNAAEMAIVMRNLMLRLGFEKFLVQGGDWGSIIGSNIATIFPENVLGYHSNMCVLQTPLAIMKSIVANFYPEKFIPSRFFTEHHFPLSEKLKFLLEESGYFHIQATKPDTIGTALLTSPIGLASFYIEKFQTGISPAHSQRFDGITKVFTIDAILDNIMIYYLSNTATTSARFYKENMSKAYRDLKLERVQSPVPMGCARFRFDLPSVMDWQLMDKFPNLIHSKYFNQVGHFAAFEAPVMLYIDFAEFVNKIEFKKGEDQ</sequence>
<dbReference type="Proteomes" id="UP000095300">
    <property type="component" value="Unassembled WGS sequence"/>
</dbReference>
<dbReference type="InterPro" id="IPR029058">
    <property type="entry name" value="AB_hydrolase_fold"/>
</dbReference>
<evidence type="ECO:0000313" key="10">
    <source>
        <dbReference type="Proteomes" id="UP000095300"/>
    </source>
</evidence>